<dbReference type="Pfam" id="PF13181">
    <property type="entry name" value="TPR_8"/>
    <property type="match status" value="1"/>
</dbReference>
<evidence type="ECO:0000313" key="6">
    <source>
        <dbReference type="EMBL" id="CAC5341653.1"/>
    </source>
</evidence>
<dbReference type="SUPFAM" id="SSF48452">
    <property type="entry name" value="TPR-like"/>
    <property type="match status" value="2"/>
</dbReference>
<sequence>MIQSNVNGIKGYDRTFIENMNIEDIQDSVRIGIEVTVILRTGHQFSGVLTEIRETSIILRQASGTKMPLSAEAIDCIFPIQSTDLSIEITPILQSAGTTASLPTRLSTSSNLQNNLEQKNSLLPLKTNESQLESPTNNNIPRYAIEVITKIVEIETRFSTAIAQVKLEPLPPDFSTPIEIISSPSLGEKNSMLAVWNKVKEQYDNAIKNKDSQLLNRPIESCEQLIKKYPKLGCSRFNLGCIYYQQGQNHKAVEVFELAASKSKDPRVFYNLAIIVLKSEPAKSCYALHEYFKISSPSENIVAWYKFIDLSLNSGVINQLTNLFEQAIENNRENDGRLIIESAVFALKKHNQNKEAEELTASLIQHDSELAILSQMLKSMLSNLGLEATEAYLKQEQELKQAQEKAKRQDNQIKQQKEVDNLIDYAKSLAKRQLYNQAIAELRKVIEKSPENQIAQNLLTEYREADKERGLPTGSGAYPQAKRAEIIDKDLKKAEKLYRQAINENDNAENAVKDLAALLTRQNRDQEAIKILKEYLNKVSNKQSILNMLANVYQRAGKYEDEIDILKQVLTFTSYDKRSTVLKRIASSQFRLGEYQKAKETLEQAVKQNPRDETVLNLLEALREGEKTGVYTKLDALFLTQEGMGDIQTTLSSFLAFHVHQCDYSGIEASKITSKQFNEKDVEKLQQRAGEMLGTQRPRERASYYLSAAKILIDLGSKAEELLPRKYLRNFCAAMGDACITEQKHRDVARSYYAEAFLIAPDWVKQLDIKLSQYIMLYYSQTEELLKTEIPSVESCLEQALKITNKDLGTSVIEGLLYLSWLNREVGRVLINKINPNKRLRELVQNLCYQTCGEKGEPTGDDSVFLELWERGRELIRRRNQEVLDEFAFLNSIVISLDSVREQIEKVQLLGQKVRGTLDKQRLNIIQEILNSMYDYSQQQSYMEREYFKAIIQNRVSEVLEDIEKNPTKYSWELFRPYLLDLSSTIKNHFDGIQKVSEPEQLITELSIDSYTPDENSNIECQITITNENGKSPASSIKICVQPSPNNEYIVQVKHIDVSEALYGGKSVTCLIPVTVTEIAKESQVFTLYYGLSFITRRDEKKTSEDTQSIKLYSNTEFKEIKNPYATYAQGSTVENKNMFYGRDQLINVLLSSIRNASSAKSLVIYGQKRAGKSSVLYHLKQQLELPIIPVSFSIGDIIDDFSVGTFLYRIIQCIEDTFEDLNDEGYPAIEVKRPTLEELQQNSQLQFQDYMTNLCRSLKKVEEYKEATIMLLIDEFSYIYGEIMRGRIRDTFMKSWKALLEKRHFGAVLVGQDTMPQFIAHFPNEFQVAESQRISYLADDDARCLIINPILIPDTKESRYKGDAVNLLLRLTAGSPYYIQIFCNRLVEYMNRKKAIYVTDADIETIKEDLISGHNSLDDSVFDNLISAGDSSIDDIGKEDALAVLRDIANGARIQSHCDRSAINCHTSQPIDKILDNFVGREVIEKQGTSLYRIKVGLFKEWLLAHQ</sequence>
<dbReference type="Gene3D" id="1.25.40.10">
    <property type="entry name" value="Tetratricopeptide repeat domain"/>
    <property type="match status" value="2"/>
</dbReference>
<dbReference type="InterPro" id="IPR027417">
    <property type="entry name" value="P-loop_NTPase"/>
</dbReference>
<feature type="coiled-coil region" evidence="5">
    <location>
        <begin position="385"/>
        <end position="419"/>
    </location>
</feature>
<dbReference type="InterPro" id="IPR011990">
    <property type="entry name" value="TPR-like_helical_dom_sf"/>
</dbReference>
<keyword evidence="1" id="KW-0677">Repeat</keyword>
<reference evidence="6" key="1">
    <citation type="submission" date="2020-05" db="EMBL/GenBank/DDBJ databases">
        <authorList>
            <consortium name="Genoscope - CEA"/>
            <person name="William W."/>
        </authorList>
    </citation>
    <scope>NUCLEOTIDE SEQUENCE [LARGE SCALE GENOMIC DNA]</scope>
    <source>
        <strain evidence="6">PCC 7821</strain>
    </source>
</reference>
<dbReference type="PANTHER" id="PTHR36326:SF7">
    <property type="entry name" value="PROTEIN POLLENLESS 3-LIKE 2"/>
    <property type="match status" value="1"/>
</dbReference>
<accession>A0A6J7ZII9</accession>
<keyword evidence="2 5" id="KW-0175">Coiled coil</keyword>
<organism evidence="6 7">
    <name type="scientific">Planktothrix rubescens CCAP 1459/22</name>
    <dbReference type="NCBI Taxonomy" id="329571"/>
    <lineage>
        <taxon>Bacteria</taxon>
        <taxon>Bacillati</taxon>
        <taxon>Cyanobacteriota</taxon>
        <taxon>Cyanophyceae</taxon>
        <taxon>Oscillatoriophycideae</taxon>
        <taxon>Oscillatoriales</taxon>
        <taxon>Microcoleaceae</taxon>
        <taxon>Planktothrix</taxon>
    </lineage>
</organism>
<dbReference type="InterPro" id="IPR044961">
    <property type="entry name" value="MS5/SDI1"/>
</dbReference>
<dbReference type="Gene3D" id="3.40.50.300">
    <property type="entry name" value="P-loop containing nucleotide triphosphate hydrolases"/>
    <property type="match status" value="1"/>
</dbReference>
<proteinExistence type="inferred from homology"/>
<evidence type="ECO:0000256" key="5">
    <source>
        <dbReference type="SAM" id="Coils"/>
    </source>
</evidence>
<gene>
    <name evidence="6" type="ORF">PLAN_130191</name>
</gene>
<dbReference type="SMART" id="SM00386">
    <property type="entry name" value="HAT"/>
    <property type="match status" value="3"/>
</dbReference>
<dbReference type="PROSITE" id="PS50005">
    <property type="entry name" value="TPR"/>
    <property type="match status" value="1"/>
</dbReference>
<name>A0A6J7ZII9_PLARU</name>
<evidence type="ECO:0000256" key="1">
    <source>
        <dbReference type="ARBA" id="ARBA00022737"/>
    </source>
</evidence>
<dbReference type="Proteomes" id="UP000196521">
    <property type="component" value="Unassembled WGS sequence"/>
</dbReference>
<comment type="caution">
    <text evidence="6">The sequence shown here is derived from an EMBL/GenBank/DDBJ whole genome shotgun (WGS) entry which is preliminary data.</text>
</comment>
<dbReference type="SUPFAM" id="SSF52540">
    <property type="entry name" value="P-loop containing nucleoside triphosphate hydrolases"/>
    <property type="match status" value="1"/>
</dbReference>
<evidence type="ECO:0000256" key="3">
    <source>
        <dbReference type="ARBA" id="ARBA00025750"/>
    </source>
</evidence>
<dbReference type="PANTHER" id="PTHR36326">
    <property type="entry name" value="PROTEIN POLLENLESS 3-LIKE 2"/>
    <property type="match status" value="1"/>
</dbReference>
<comment type="similarity">
    <text evidence="3">Belongs to the MS5 protein family.</text>
</comment>
<feature type="coiled-coil region" evidence="5">
    <location>
        <begin position="484"/>
        <end position="525"/>
    </location>
</feature>
<feature type="repeat" description="TPR" evidence="4">
    <location>
        <begin position="579"/>
        <end position="612"/>
    </location>
</feature>
<keyword evidence="4" id="KW-0802">TPR repeat</keyword>
<dbReference type="Pfam" id="PF13174">
    <property type="entry name" value="TPR_6"/>
    <property type="match status" value="1"/>
</dbReference>
<dbReference type="InterPro" id="IPR019734">
    <property type="entry name" value="TPR_rpt"/>
</dbReference>
<dbReference type="InterPro" id="IPR003107">
    <property type="entry name" value="HAT"/>
</dbReference>
<dbReference type="EMBL" id="CZCZ02000008">
    <property type="protein sequence ID" value="CAC5341653.1"/>
    <property type="molecule type" value="Genomic_DNA"/>
</dbReference>
<evidence type="ECO:0000256" key="4">
    <source>
        <dbReference type="PROSITE-ProRule" id="PRU00339"/>
    </source>
</evidence>
<protein>
    <recommendedName>
        <fullName evidence="8">Tetratricopeptide repeat protein</fullName>
    </recommendedName>
</protein>
<evidence type="ECO:0000313" key="7">
    <source>
        <dbReference type="Proteomes" id="UP000196521"/>
    </source>
</evidence>
<dbReference type="GO" id="GO:0006396">
    <property type="term" value="P:RNA processing"/>
    <property type="evidence" value="ECO:0007669"/>
    <property type="project" value="InterPro"/>
</dbReference>
<keyword evidence="7" id="KW-1185">Reference proteome</keyword>
<evidence type="ECO:0000256" key="2">
    <source>
        <dbReference type="ARBA" id="ARBA00023054"/>
    </source>
</evidence>
<dbReference type="SMART" id="SM00028">
    <property type="entry name" value="TPR"/>
    <property type="match status" value="4"/>
</dbReference>
<evidence type="ECO:0008006" key="8">
    <source>
        <dbReference type="Google" id="ProtNLM"/>
    </source>
</evidence>